<feature type="domain" description="Calcineurin-like phosphoesterase" evidence="4">
    <location>
        <begin position="1"/>
        <end position="198"/>
    </location>
</feature>
<dbReference type="Pfam" id="PF12850">
    <property type="entry name" value="Metallophos_2"/>
    <property type="match status" value="1"/>
</dbReference>
<feature type="region of interest" description="Disordered" evidence="3">
    <location>
        <begin position="237"/>
        <end position="298"/>
    </location>
</feature>
<comment type="similarity">
    <text evidence="1 2">Belongs to the metallophosphoesterase superfamily. YfcE family.</text>
</comment>
<gene>
    <name evidence="5" type="ORF">ADM99_06505</name>
</gene>
<sequence length="298" mass="33801">MKVALLSDIHGNLPALEAVLAHAGEMKVKQIWNLGDFTGFGAKPDAVIKLVKKHKAISIIGNYDQKVLKVPEKSDEWKNTKVPEKWFSFHWSYEQLSKKSIDYLKSLSENHRETIKNWKVLFCHGSPEAIDEALNDETPQERLRDLAKKAHANIILCGHSHEPFMRFAGGSIFINPGSVGRPFDGDPRASYAVLSIKKHKVEVDFFRIDYDVEKAAEAQNAAGLPVEYAEMTRRGISLDDIQKENHSKEKRREDQDQADALPISTPEEKVEITREVVQPTEIVKKPAPRRKKVTEEQS</sequence>
<comment type="caution">
    <text evidence="5">The sequence shown here is derived from an EMBL/GenBank/DDBJ whole genome shotgun (WGS) entry which is preliminary data.</text>
</comment>
<protein>
    <recommendedName>
        <fullName evidence="2">Phosphoesterase</fullName>
        <ecNumber evidence="2">3.1.4.-</ecNumber>
    </recommendedName>
</protein>
<dbReference type="SUPFAM" id="SSF56300">
    <property type="entry name" value="Metallo-dependent phosphatases"/>
    <property type="match status" value="1"/>
</dbReference>
<evidence type="ECO:0000256" key="3">
    <source>
        <dbReference type="SAM" id="MobiDB-lite"/>
    </source>
</evidence>
<dbReference type="PANTHER" id="PTHR42850:SF2">
    <property type="entry name" value="BLL5683 PROTEIN"/>
    <property type="match status" value="1"/>
</dbReference>
<dbReference type="Proteomes" id="UP000050430">
    <property type="component" value="Unassembled WGS sequence"/>
</dbReference>
<dbReference type="AlphaFoldDB" id="A0A0P6X0F5"/>
<dbReference type="OrthoDB" id="9813918at2"/>
<proteinExistence type="inferred from homology"/>
<evidence type="ECO:0000256" key="2">
    <source>
        <dbReference type="RuleBase" id="RU362039"/>
    </source>
</evidence>
<dbReference type="GO" id="GO:0016791">
    <property type="term" value="F:phosphatase activity"/>
    <property type="evidence" value="ECO:0007669"/>
    <property type="project" value="TreeGrafter"/>
</dbReference>
<feature type="compositionally biased region" description="Basic and acidic residues" evidence="3">
    <location>
        <begin position="237"/>
        <end position="255"/>
    </location>
</feature>
<dbReference type="GO" id="GO:0005737">
    <property type="term" value="C:cytoplasm"/>
    <property type="evidence" value="ECO:0007669"/>
    <property type="project" value="TreeGrafter"/>
</dbReference>
<evidence type="ECO:0000313" key="5">
    <source>
        <dbReference type="EMBL" id="KPL72726.1"/>
    </source>
</evidence>
<name>A0A0P6X0F5_9CHLR</name>
<keyword evidence="2" id="KW-0479">Metal-binding</keyword>
<dbReference type="InterPro" id="IPR000979">
    <property type="entry name" value="Phosphodiesterase_MJ0936/Vps29"/>
</dbReference>
<evidence type="ECO:0000259" key="4">
    <source>
        <dbReference type="Pfam" id="PF12850"/>
    </source>
</evidence>
<dbReference type="STRING" id="229920.ADM99_06505"/>
<dbReference type="InterPro" id="IPR029052">
    <property type="entry name" value="Metallo-depent_PP-like"/>
</dbReference>
<dbReference type="EMBL" id="LGCK01000007">
    <property type="protein sequence ID" value="KPL72726.1"/>
    <property type="molecule type" value="Genomic_DNA"/>
</dbReference>
<evidence type="ECO:0000313" key="6">
    <source>
        <dbReference type="Proteomes" id="UP000050430"/>
    </source>
</evidence>
<dbReference type="InterPro" id="IPR050126">
    <property type="entry name" value="Ap4A_hydrolase"/>
</dbReference>
<comment type="cofactor">
    <cofactor evidence="2">
        <name>a divalent metal cation</name>
        <dbReference type="ChEBI" id="CHEBI:60240"/>
    </cofactor>
</comment>
<dbReference type="RefSeq" id="WP_062421201.1">
    <property type="nucleotide sequence ID" value="NZ_BBYA01000008.1"/>
</dbReference>
<organism evidence="5 6">
    <name type="scientific">Leptolinea tardivitalis</name>
    <dbReference type="NCBI Taxonomy" id="229920"/>
    <lineage>
        <taxon>Bacteria</taxon>
        <taxon>Bacillati</taxon>
        <taxon>Chloroflexota</taxon>
        <taxon>Anaerolineae</taxon>
        <taxon>Anaerolineales</taxon>
        <taxon>Anaerolineaceae</taxon>
        <taxon>Leptolinea</taxon>
    </lineage>
</organism>
<accession>A0A0P6X0F5</accession>
<evidence type="ECO:0000256" key="1">
    <source>
        <dbReference type="ARBA" id="ARBA00008950"/>
    </source>
</evidence>
<reference evidence="5 6" key="1">
    <citation type="submission" date="2015-07" db="EMBL/GenBank/DDBJ databases">
        <title>Genome sequence of Leptolinea tardivitalis DSM 16556.</title>
        <authorList>
            <person name="Hemp J."/>
            <person name="Ward L.M."/>
            <person name="Pace L.A."/>
            <person name="Fischer W.W."/>
        </authorList>
    </citation>
    <scope>NUCLEOTIDE SEQUENCE [LARGE SCALE GENOMIC DNA]</scope>
    <source>
        <strain evidence="5 6">YMTK-2</strain>
    </source>
</reference>
<dbReference type="GO" id="GO:0046872">
    <property type="term" value="F:metal ion binding"/>
    <property type="evidence" value="ECO:0007669"/>
    <property type="project" value="UniProtKB-KW"/>
</dbReference>
<dbReference type="InterPro" id="IPR024654">
    <property type="entry name" value="Calcineurin-like_PHP_lpxH"/>
</dbReference>
<dbReference type="Gene3D" id="3.60.21.10">
    <property type="match status" value="1"/>
</dbReference>
<keyword evidence="6" id="KW-1185">Reference proteome</keyword>
<dbReference type="PANTHER" id="PTHR42850">
    <property type="entry name" value="METALLOPHOSPHOESTERASE"/>
    <property type="match status" value="1"/>
</dbReference>
<dbReference type="EC" id="3.1.4.-" evidence="2"/>
<dbReference type="NCBIfam" id="TIGR00040">
    <property type="entry name" value="yfcE"/>
    <property type="match status" value="1"/>
</dbReference>